<dbReference type="Proteomes" id="UP000265719">
    <property type="component" value="Chromosome"/>
</dbReference>
<evidence type="ECO:0000313" key="1">
    <source>
        <dbReference type="EMBL" id="UOE19278.1"/>
    </source>
</evidence>
<keyword evidence="1" id="KW-0378">Hydrolase</keyword>
<dbReference type="AlphaFoldDB" id="A0A399G544"/>
<dbReference type="PANTHER" id="PTHR43283">
    <property type="entry name" value="BETA-LACTAMASE-RELATED"/>
    <property type="match status" value="1"/>
</dbReference>
<dbReference type="EMBL" id="CP063196">
    <property type="protein sequence ID" value="UOE19278.1"/>
    <property type="molecule type" value="Genomic_DNA"/>
</dbReference>
<sequence length="339" mass="36512">MRDGEWVAGTGAELRGVLKVMVDAGWLPGGVAVVGSGGLWEFIAIGRVGIECGEAVTAPDTYYDVAGLTQVMATWPLVGRAVAEGMLDLDAPMSHYFPGSYPGGAVTARQILTHTSRLNPVTWLERYVGTDQPLAEAILSEELEEPGYRSTDRGFILLGLLLEHLHRQPLDQLADDLWRHIGLTETRYGPLPRTASVAPTERRIPGVAATWGVVHDESAALMGGVAGHAGVFSTATDLGIFARGLLAWHAGEHGVTPFTSFVRQSWLPHRAVDSRFARGLAWKVTDDGLVYHNGLTGTSLFLHPSTGRYVGLLTNAIHYGRRRPGLCDLRAAVRSAFTG</sequence>
<dbReference type="Gene3D" id="3.40.710.10">
    <property type="entry name" value="DD-peptidase/beta-lactamase superfamily"/>
    <property type="match status" value="1"/>
</dbReference>
<dbReference type="Pfam" id="PF00144">
    <property type="entry name" value="Beta-lactamase"/>
    <property type="match status" value="1"/>
</dbReference>
<reference evidence="1" key="1">
    <citation type="submission" date="2020-10" db="EMBL/GenBank/DDBJ databases">
        <title>De novo genome project of the cellulose decomposer Thermobifida halotolerans type strain.</title>
        <authorList>
            <person name="Nagy I."/>
            <person name="Horvath B."/>
            <person name="Kukolya J."/>
            <person name="Nagy I."/>
            <person name="Orsini M."/>
        </authorList>
    </citation>
    <scope>NUCLEOTIDE SEQUENCE</scope>
    <source>
        <strain evidence="1">DSM 44931</strain>
    </source>
</reference>
<dbReference type="GO" id="GO:0016787">
    <property type="term" value="F:hydrolase activity"/>
    <property type="evidence" value="ECO:0007669"/>
    <property type="project" value="UniProtKB-KW"/>
</dbReference>
<dbReference type="InterPro" id="IPR012338">
    <property type="entry name" value="Beta-lactam/transpept-like"/>
</dbReference>
<dbReference type="OrthoDB" id="9809635at2"/>
<proteinExistence type="predicted"/>
<keyword evidence="2" id="KW-1185">Reference proteome</keyword>
<evidence type="ECO:0000313" key="2">
    <source>
        <dbReference type="Proteomes" id="UP000265719"/>
    </source>
</evidence>
<dbReference type="InterPro" id="IPR001466">
    <property type="entry name" value="Beta-lactam-related"/>
</dbReference>
<dbReference type="PANTHER" id="PTHR43283:SF11">
    <property type="entry name" value="BETA-LACTAMASE-RELATED DOMAIN-CONTAINING PROTEIN"/>
    <property type="match status" value="1"/>
</dbReference>
<dbReference type="KEGG" id="thao:NI17_021475"/>
<dbReference type="RefSeq" id="WP_068690062.1">
    <property type="nucleotide sequence ID" value="NZ_CP063196.1"/>
</dbReference>
<name>A0A399G544_9ACTN</name>
<accession>A0A399G544</accession>
<gene>
    <name evidence="1" type="ORF">NI17_021475</name>
</gene>
<dbReference type="InterPro" id="IPR050789">
    <property type="entry name" value="Diverse_Enzym_Activities"/>
</dbReference>
<organism evidence="1 2">
    <name type="scientific">Thermobifida halotolerans</name>
    <dbReference type="NCBI Taxonomy" id="483545"/>
    <lineage>
        <taxon>Bacteria</taxon>
        <taxon>Bacillati</taxon>
        <taxon>Actinomycetota</taxon>
        <taxon>Actinomycetes</taxon>
        <taxon>Streptosporangiales</taxon>
        <taxon>Nocardiopsidaceae</taxon>
        <taxon>Thermobifida</taxon>
    </lineage>
</organism>
<dbReference type="SUPFAM" id="SSF56601">
    <property type="entry name" value="beta-lactamase/transpeptidase-like"/>
    <property type="match status" value="1"/>
</dbReference>
<protein>
    <submittedName>
        <fullName evidence="1">Serine hydrolase</fullName>
    </submittedName>
</protein>